<dbReference type="InterPro" id="IPR001478">
    <property type="entry name" value="PDZ"/>
</dbReference>
<feature type="chain" id="PRO_5028234854" evidence="9">
    <location>
        <begin position="17"/>
        <end position="461"/>
    </location>
</feature>
<dbReference type="OrthoDB" id="4217619at2759"/>
<dbReference type="InterPro" id="IPR002350">
    <property type="entry name" value="Kazal_dom"/>
</dbReference>
<feature type="domain" description="PDZ" evidence="10">
    <location>
        <begin position="393"/>
        <end position="448"/>
    </location>
</feature>
<dbReference type="Gene3D" id="4.10.40.20">
    <property type="match status" value="1"/>
</dbReference>
<keyword evidence="8" id="KW-1015">Disulfide bond</keyword>
<organism evidence="13 14">
    <name type="scientific">Clupea harengus</name>
    <name type="common">Atlantic herring</name>
    <dbReference type="NCBI Taxonomy" id="7950"/>
    <lineage>
        <taxon>Eukaryota</taxon>
        <taxon>Metazoa</taxon>
        <taxon>Chordata</taxon>
        <taxon>Craniata</taxon>
        <taxon>Vertebrata</taxon>
        <taxon>Euteleostomi</taxon>
        <taxon>Actinopterygii</taxon>
        <taxon>Neopterygii</taxon>
        <taxon>Teleostei</taxon>
        <taxon>Clupei</taxon>
        <taxon>Clupeiformes</taxon>
        <taxon>Clupeoidei</taxon>
        <taxon>Clupeidae</taxon>
        <taxon>Clupea</taxon>
    </lineage>
</organism>
<dbReference type="PROSITE" id="PS50106">
    <property type="entry name" value="PDZ"/>
    <property type="match status" value="1"/>
</dbReference>
<evidence type="ECO:0000256" key="1">
    <source>
        <dbReference type="ARBA" id="ARBA00004613"/>
    </source>
</evidence>
<dbReference type="CDD" id="cd06785">
    <property type="entry name" value="cpPDZ_HtrA-like"/>
    <property type="match status" value="1"/>
</dbReference>
<dbReference type="PROSITE" id="PS51465">
    <property type="entry name" value="KAZAL_2"/>
    <property type="match status" value="1"/>
</dbReference>
<dbReference type="CDD" id="cd00104">
    <property type="entry name" value="KAZAL_FS"/>
    <property type="match status" value="1"/>
</dbReference>
<evidence type="ECO:0000259" key="10">
    <source>
        <dbReference type="PROSITE" id="PS50106"/>
    </source>
</evidence>
<feature type="domain" description="Kazal-like" evidence="12">
    <location>
        <begin position="92"/>
        <end position="139"/>
    </location>
</feature>
<evidence type="ECO:0000256" key="7">
    <source>
        <dbReference type="ARBA" id="ARBA00022825"/>
    </source>
</evidence>
<dbReference type="InterPro" id="IPR001940">
    <property type="entry name" value="Peptidase_S1C"/>
</dbReference>
<dbReference type="GO" id="GO:0043065">
    <property type="term" value="P:positive regulation of apoptotic process"/>
    <property type="evidence" value="ECO:0007669"/>
    <property type="project" value="TreeGrafter"/>
</dbReference>
<gene>
    <name evidence="14" type="primary">htra4</name>
</gene>
<dbReference type="Pfam" id="PF07648">
    <property type="entry name" value="Kazal_2"/>
    <property type="match status" value="1"/>
</dbReference>
<name>A0A6P3VH50_CLUHA</name>
<dbReference type="SUPFAM" id="SSF57184">
    <property type="entry name" value="Growth factor receptor domain"/>
    <property type="match status" value="1"/>
</dbReference>
<dbReference type="GeneID" id="105889872"/>
<comment type="similarity">
    <text evidence="2">Belongs to the peptidase S1C family.</text>
</comment>
<keyword evidence="5 9" id="KW-0732">Signal</keyword>
<dbReference type="SMART" id="SM00280">
    <property type="entry name" value="KAZAL"/>
    <property type="match status" value="1"/>
</dbReference>
<dbReference type="FunFam" id="2.40.10.120:FF:000002">
    <property type="entry name" value="HtrA serine peptidase 3"/>
    <property type="match status" value="1"/>
</dbReference>
<dbReference type="PROSITE" id="PS51323">
    <property type="entry name" value="IGFBP_N_2"/>
    <property type="match status" value="1"/>
</dbReference>
<proteinExistence type="inferred from homology"/>
<evidence type="ECO:0000256" key="9">
    <source>
        <dbReference type="SAM" id="SignalP"/>
    </source>
</evidence>
<dbReference type="PRINTS" id="PR00834">
    <property type="entry name" value="PROTEASES2C"/>
</dbReference>
<comment type="subcellular location">
    <subcellularLocation>
        <location evidence="1">Secreted</location>
    </subcellularLocation>
</comment>
<reference evidence="14" key="1">
    <citation type="submission" date="2025-08" db="UniProtKB">
        <authorList>
            <consortium name="RefSeq"/>
        </authorList>
    </citation>
    <scope>IDENTIFICATION</scope>
</reference>
<evidence type="ECO:0000256" key="5">
    <source>
        <dbReference type="ARBA" id="ARBA00022729"/>
    </source>
</evidence>
<dbReference type="Pfam" id="PF17820">
    <property type="entry name" value="PDZ_6"/>
    <property type="match status" value="1"/>
</dbReference>
<dbReference type="CTD" id="203100"/>
<dbReference type="RefSeq" id="XP_012671258.1">
    <property type="nucleotide sequence ID" value="XM_012815804.2"/>
</dbReference>
<dbReference type="PANTHER" id="PTHR22939:SF105">
    <property type="entry name" value="SERINE PROTEASE HTRA4"/>
    <property type="match status" value="1"/>
</dbReference>
<dbReference type="SUPFAM" id="SSF100895">
    <property type="entry name" value="Kazal-type serine protease inhibitors"/>
    <property type="match status" value="1"/>
</dbReference>
<sequence>MLKFIFWIYLAVAAHSRSLKKRQTTCPEVCDVSRCLPQPGSCYYGAVKDHCGCCTICSAGEGALCGDRGHGVCGDGMTCEHSPGKRKSRGFCVCSSTDSVCGSDGRTYPSPCSLRAENRRAELSGTPSVILIQKGTCETGSQNPSSMRFKFNFIADVVDKIAPAVVHLELFRRMSYSNQEVPVSSGSGFIVSEDGWIVTNAHVLSNKQRIKVELQNGIHYDATVKDVDPKIDIALIKIESESPLPVLMLGRSSDLRPGEFVVAVGSPFSLQNTVTTGIISTTQRGGHELGLKDSDMEYIQTDAIINYGNSGGPLVNLDGDVIGINTLKVTAGISFAIPSDRIRQFLTESYDRQRRGKTTPKKRYMGVRMLQLSPALIMELKQREKDFQDVTSGVYVYEVIPGTAAASAGLKNHDVITSINNQPVQSTDDVSDAVQSGQPLSVVVRRDNENILLTVVPEEVE</sequence>
<evidence type="ECO:0000313" key="14">
    <source>
        <dbReference type="RefSeq" id="XP_012671258.1"/>
    </source>
</evidence>
<evidence type="ECO:0000256" key="6">
    <source>
        <dbReference type="ARBA" id="ARBA00022801"/>
    </source>
</evidence>
<dbReference type="GO" id="GO:0006508">
    <property type="term" value="P:proteolysis"/>
    <property type="evidence" value="ECO:0007669"/>
    <property type="project" value="UniProtKB-KW"/>
</dbReference>
<evidence type="ECO:0000256" key="8">
    <source>
        <dbReference type="ARBA" id="ARBA00023157"/>
    </source>
</evidence>
<evidence type="ECO:0000256" key="4">
    <source>
        <dbReference type="ARBA" id="ARBA00022670"/>
    </source>
</evidence>
<dbReference type="Pfam" id="PF00219">
    <property type="entry name" value="IGFBP"/>
    <property type="match status" value="1"/>
</dbReference>
<dbReference type="InterPro" id="IPR009030">
    <property type="entry name" value="Growth_fac_rcpt_cys_sf"/>
</dbReference>
<dbReference type="AlphaFoldDB" id="A0A6P3VH50"/>
<evidence type="ECO:0000313" key="13">
    <source>
        <dbReference type="Proteomes" id="UP000515152"/>
    </source>
</evidence>
<dbReference type="InterPro" id="IPR036058">
    <property type="entry name" value="Kazal_dom_sf"/>
</dbReference>
<evidence type="ECO:0000256" key="3">
    <source>
        <dbReference type="ARBA" id="ARBA00022525"/>
    </source>
</evidence>
<keyword evidence="7" id="KW-0720">Serine protease</keyword>
<dbReference type="SMART" id="SM00121">
    <property type="entry name" value="IB"/>
    <property type="match status" value="1"/>
</dbReference>
<dbReference type="InterPro" id="IPR036034">
    <property type="entry name" value="PDZ_sf"/>
</dbReference>
<dbReference type="GO" id="GO:0005576">
    <property type="term" value="C:extracellular region"/>
    <property type="evidence" value="ECO:0007669"/>
    <property type="project" value="UniProtKB-SubCell"/>
</dbReference>
<dbReference type="Gene3D" id="2.30.42.10">
    <property type="match status" value="1"/>
</dbReference>
<dbReference type="SUPFAM" id="SSF50494">
    <property type="entry name" value="Trypsin-like serine proteases"/>
    <property type="match status" value="1"/>
</dbReference>
<dbReference type="PANTHER" id="PTHR22939">
    <property type="entry name" value="SERINE PROTEASE FAMILY S1C HTRA-RELATED"/>
    <property type="match status" value="1"/>
</dbReference>
<dbReference type="GO" id="GO:0004252">
    <property type="term" value="F:serine-type endopeptidase activity"/>
    <property type="evidence" value="ECO:0007669"/>
    <property type="project" value="InterPro"/>
</dbReference>
<protein>
    <submittedName>
        <fullName evidence="14">Serine protease HTRA1</fullName>
    </submittedName>
</protein>
<evidence type="ECO:0000259" key="11">
    <source>
        <dbReference type="PROSITE" id="PS51323"/>
    </source>
</evidence>
<keyword evidence="3" id="KW-0964">Secreted</keyword>
<dbReference type="InterPro" id="IPR000867">
    <property type="entry name" value="IGFBP-like"/>
</dbReference>
<dbReference type="KEGG" id="char:105889872"/>
<evidence type="ECO:0000256" key="2">
    <source>
        <dbReference type="ARBA" id="ARBA00010541"/>
    </source>
</evidence>
<keyword evidence="6" id="KW-0378">Hydrolase</keyword>
<dbReference type="InterPro" id="IPR009003">
    <property type="entry name" value="Peptidase_S1_PA"/>
</dbReference>
<feature type="signal peptide" evidence="9">
    <location>
        <begin position="1"/>
        <end position="16"/>
    </location>
</feature>
<dbReference type="Gene3D" id="2.40.10.120">
    <property type="match status" value="1"/>
</dbReference>
<dbReference type="GO" id="GO:0012501">
    <property type="term" value="P:programmed cell death"/>
    <property type="evidence" value="ECO:0007669"/>
    <property type="project" value="TreeGrafter"/>
</dbReference>
<dbReference type="Pfam" id="PF13365">
    <property type="entry name" value="Trypsin_2"/>
    <property type="match status" value="1"/>
</dbReference>
<dbReference type="InterPro" id="IPR041489">
    <property type="entry name" value="PDZ_6"/>
</dbReference>
<dbReference type="SUPFAM" id="SSF50156">
    <property type="entry name" value="PDZ domain-like"/>
    <property type="match status" value="1"/>
</dbReference>
<feature type="domain" description="IGFBP N-terminal" evidence="11">
    <location>
        <begin position="22"/>
        <end position="95"/>
    </location>
</feature>
<keyword evidence="13" id="KW-1185">Reference proteome</keyword>
<keyword evidence="4 14" id="KW-0645">Protease</keyword>
<accession>A0A6P3VH50</accession>
<dbReference type="Proteomes" id="UP000515152">
    <property type="component" value="Chromosome 7"/>
</dbReference>
<dbReference type="Gene3D" id="3.30.60.30">
    <property type="match status" value="1"/>
</dbReference>
<evidence type="ECO:0000259" key="12">
    <source>
        <dbReference type="PROSITE" id="PS51465"/>
    </source>
</evidence>
<dbReference type="SMART" id="SM00228">
    <property type="entry name" value="PDZ"/>
    <property type="match status" value="1"/>
</dbReference>